<keyword evidence="3" id="KW-1185">Reference proteome</keyword>
<dbReference type="EMBL" id="KZ678430">
    <property type="protein sequence ID" value="PSR87320.1"/>
    <property type="molecule type" value="Genomic_DNA"/>
</dbReference>
<accession>A0A2T3A9S4</accession>
<evidence type="ECO:0000313" key="2">
    <source>
        <dbReference type="EMBL" id="PSR87320.1"/>
    </source>
</evidence>
<dbReference type="OrthoDB" id="5181940at2759"/>
<dbReference type="Proteomes" id="UP000241462">
    <property type="component" value="Unassembled WGS sequence"/>
</dbReference>
<evidence type="ECO:0000313" key="3">
    <source>
        <dbReference type="Proteomes" id="UP000241462"/>
    </source>
</evidence>
<reference evidence="2 3" key="1">
    <citation type="journal article" date="2018" name="Mycol. Prog.">
        <title>Coniella lustricola, a new species from submerged detritus.</title>
        <authorList>
            <person name="Raudabaugh D.B."/>
            <person name="Iturriaga T."/>
            <person name="Carver A."/>
            <person name="Mondo S."/>
            <person name="Pangilinan J."/>
            <person name="Lipzen A."/>
            <person name="He G."/>
            <person name="Amirebrahimi M."/>
            <person name="Grigoriev I.V."/>
            <person name="Miller A.N."/>
        </authorList>
    </citation>
    <scope>NUCLEOTIDE SEQUENCE [LARGE SCALE GENOMIC DNA]</scope>
    <source>
        <strain evidence="2 3">B22-T-1</strain>
    </source>
</reference>
<sequence>MTATDLDTAAHVAALKTLIQRFFDAINAADPKRLQRLFYPGARVGILRQEPARAPLRAQDDDLKQEKKEEEVEEKLVVVIRTDIETFVKLLEDGEKKRREEGDDGGGGKGNGPDVIKEVPDLKLAEVRIDGLFATAWCPFRVYFDGVLHHYGTFVYTFGHLLERDLGGEGKNEGENDWAWRIEGLTQSYRRTVGWEGARGNERRF</sequence>
<protein>
    <recommendedName>
        <fullName evidence="4">SnoaL-like domain-containing protein</fullName>
    </recommendedName>
</protein>
<evidence type="ECO:0008006" key="4">
    <source>
        <dbReference type="Google" id="ProtNLM"/>
    </source>
</evidence>
<gene>
    <name evidence="2" type="ORF">BD289DRAFT_432517</name>
</gene>
<dbReference type="AlphaFoldDB" id="A0A2T3A9S4"/>
<dbReference type="InParanoid" id="A0A2T3A9S4"/>
<feature type="region of interest" description="Disordered" evidence="1">
    <location>
        <begin position="95"/>
        <end position="114"/>
    </location>
</feature>
<dbReference type="SUPFAM" id="SSF54427">
    <property type="entry name" value="NTF2-like"/>
    <property type="match status" value="1"/>
</dbReference>
<organism evidence="2 3">
    <name type="scientific">Coniella lustricola</name>
    <dbReference type="NCBI Taxonomy" id="2025994"/>
    <lineage>
        <taxon>Eukaryota</taxon>
        <taxon>Fungi</taxon>
        <taxon>Dikarya</taxon>
        <taxon>Ascomycota</taxon>
        <taxon>Pezizomycotina</taxon>
        <taxon>Sordariomycetes</taxon>
        <taxon>Sordariomycetidae</taxon>
        <taxon>Diaporthales</taxon>
        <taxon>Schizoparmaceae</taxon>
        <taxon>Coniella</taxon>
    </lineage>
</organism>
<evidence type="ECO:0000256" key="1">
    <source>
        <dbReference type="SAM" id="MobiDB-lite"/>
    </source>
</evidence>
<proteinExistence type="predicted"/>
<dbReference type="InterPro" id="IPR032710">
    <property type="entry name" value="NTF2-like_dom_sf"/>
</dbReference>
<dbReference type="Gene3D" id="3.10.450.50">
    <property type="match status" value="1"/>
</dbReference>
<name>A0A2T3A9S4_9PEZI</name>